<protein>
    <recommendedName>
        <fullName evidence="10">Xyloglucan endotransglucosylase/hydrolase</fullName>
        <ecNumber evidence="10">2.4.1.207</ecNumber>
    </recommendedName>
</protein>
<evidence type="ECO:0000259" key="11">
    <source>
        <dbReference type="PROSITE" id="PS51762"/>
    </source>
</evidence>
<dbReference type="InterPro" id="IPR013320">
    <property type="entry name" value="ConA-like_dom_sf"/>
</dbReference>
<dbReference type="GO" id="GO:0010411">
    <property type="term" value="P:xyloglucan metabolic process"/>
    <property type="evidence" value="ECO:0007669"/>
    <property type="project" value="InterPro"/>
</dbReference>
<comment type="subcellular location">
    <subcellularLocation>
        <location evidence="10">Secreted</location>
        <location evidence="10">Cell wall</location>
    </subcellularLocation>
    <subcellularLocation>
        <location evidence="10">Secreted</location>
        <location evidence="10">Extracellular space</location>
        <location evidence="10">Apoplast</location>
    </subcellularLocation>
</comment>
<dbReference type="InterPro" id="IPR016455">
    <property type="entry name" value="XTH"/>
</dbReference>
<gene>
    <name evidence="12" type="ORF">EZV62_017076</name>
</gene>
<keyword evidence="5 10" id="KW-0378">Hydrolase</keyword>
<proteinExistence type="inferred from homology"/>
<evidence type="ECO:0000313" key="12">
    <source>
        <dbReference type="EMBL" id="TXG55763.1"/>
    </source>
</evidence>
<evidence type="ECO:0000256" key="2">
    <source>
        <dbReference type="ARBA" id="ARBA00022523"/>
    </source>
</evidence>
<feature type="active site" description="Proton donor" evidence="9">
    <location>
        <position position="114"/>
    </location>
</feature>
<dbReference type="OrthoDB" id="4781at2759"/>
<dbReference type="GO" id="GO:0042546">
    <property type="term" value="P:cell wall biogenesis"/>
    <property type="evidence" value="ECO:0007669"/>
    <property type="project" value="InterPro"/>
</dbReference>
<dbReference type="GO" id="GO:0071555">
    <property type="term" value="P:cell wall organization"/>
    <property type="evidence" value="ECO:0007669"/>
    <property type="project" value="UniProtKB-KW"/>
</dbReference>
<dbReference type="Pfam" id="PF00722">
    <property type="entry name" value="Glyco_hydro_16"/>
    <property type="match status" value="1"/>
</dbReference>
<dbReference type="PIRSF" id="PIRSF005604">
    <property type="entry name" value="XET"/>
    <property type="match status" value="1"/>
</dbReference>
<keyword evidence="2 10" id="KW-0052">Apoplast</keyword>
<evidence type="ECO:0000256" key="8">
    <source>
        <dbReference type="ARBA" id="ARBA00023316"/>
    </source>
</evidence>
<feature type="active site" description="Proton donor" evidence="9">
    <location>
        <position position="110"/>
    </location>
</feature>
<accession>A0A5C7HF56</accession>
<dbReference type="PROSITE" id="PS51762">
    <property type="entry name" value="GH16_2"/>
    <property type="match status" value="1"/>
</dbReference>
<organism evidence="12 13">
    <name type="scientific">Acer yangbiense</name>
    <dbReference type="NCBI Taxonomy" id="1000413"/>
    <lineage>
        <taxon>Eukaryota</taxon>
        <taxon>Viridiplantae</taxon>
        <taxon>Streptophyta</taxon>
        <taxon>Embryophyta</taxon>
        <taxon>Tracheophyta</taxon>
        <taxon>Spermatophyta</taxon>
        <taxon>Magnoliopsida</taxon>
        <taxon>eudicotyledons</taxon>
        <taxon>Gunneridae</taxon>
        <taxon>Pentapetalae</taxon>
        <taxon>rosids</taxon>
        <taxon>malvids</taxon>
        <taxon>Sapindales</taxon>
        <taxon>Sapindaceae</taxon>
        <taxon>Hippocastanoideae</taxon>
        <taxon>Acereae</taxon>
        <taxon>Acer</taxon>
    </lineage>
</organism>
<keyword evidence="13" id="KW-1185">Reference proteome</keyword>
<feature type="chain" id="PRO_5023024581" description="Xyloglucan endotransglucosylase/hydrolase" evidence="10">
    <location>
        <begin position="19"/>
        <end position="299"/>
    </location>
</feature>
<keyword evidence="8 10" id="KW-0961">Cell wall biogenesis/degradation</keyword>
<evidence type="ECO:0000256" key="4">
    <source>
        <dbReference type="ARBA" id="ARBA00022679"/>
    </source>
</evidence>
<dbReference type="AlphaFoldDB" id="A0A5C7HF56"/>
<dbReference type="Gene3D" id="2.60.120.200">
    <property type="match status" value="1"/>
</dbReference>
<name>A0A5C7HF56_9ROSI</name>
<dbReference type="SUPFAM" id="SSF49899">
    <property type="entry name" value="Concanavalin A-like lectins/glucanases"/>
    <property type="match status" value="1"/>
</dbReference>
<dbReference type="PANTHER" id="PTHR31062">
    <property type="entry name" value="XYLOGLUCAN ENDOTRANSGLUCOSYLASE/HYDROLASE PROTEIN 8-RELATED"/>
    <property type="match status" value="1"/>
</dbReference>
<evidence type="ECO:0000313" key="13">
    <source>
        <dbReference type="Proteomes" id="UP000323000"/>
    </source>
</evidence>
<dbReference type="Proteomes" id="UP000323000">
    <property type="component" value="Chromosome 8"/>
</dbReference>
<feature type="signal peptide" evidence="10">
    <location>
        <begin position="1"/>
        <end position="18"/>
    </location>
</feature>
<dbReference type="GO" id="GO:0004553">
    <property type="term" value="F:hydrolase activity, hydrolyzing O-glycosyl compounds"/>
    <property type="evidence" value="ECO:0007669"/>
    <property type="project" value="InterPro"/>
</dbReference>
<comment type="similarity">
    <text evidence="10">Belongs to the glycosyl hydrolase 16 family.</text>
</comment>
<reference evidence="13" key="1">
    <citation type="journal article" date="2019" name="Gigascience">
        <title>De novo genome assembly of the endangered Acer yangbiense, a plant species with extremely small populations endemic to Yunnan Province, China.</title>
        <authorList>
            <person name="Yang J."/>
            <person name="Wariss H.M."/>
            <person name="Tao L."/>
            <person name="Zhang R."/>
            <person name="Yun Q."/>
            <person name="Hollingsworth P."/>
            <person name="Dao Z."/>
            <person name="Luo G."/>
            <person name="Guo H."/>
            <person name="Ma Y."/>
            <person name="Sun W."/>
        </authorList>
    </citation>
    <scope>NUCLEOTIDE SEQUENCE [LARGE SCALE GENOMIC DNA]</scope>
    <source>
        <strain evidence="13">cv. Malutang</strain>
    </source>
</reference>
<dbReference type="GO" id="GO:0016762">
    <property type="term" value="F:xyloglucan:xyloglucosyl transferase activity"/>
    <property type="evidence" value="ECO:0007669"/>
    <property type="project" value="UniProtKB-EC"/>
</dbReference>
<keyword evidence="3 10" id="KW-0964">Secreted</keyword>
<evidence type="ECO:0000256" key="1">
    <source>
        <dbReference type="ARBA" id="ARBA00022512"/>
    </source>
</evidence>
<keyword evidence="6" id="KW-1015">Disulfide bond</keyword>
<dbReference type="Pfam" id="PF06955">
    <property type="entry name" value="XET_C"/>
    <property type="match status" value="1"/>
</dbReference>
<dbReference type="EMBL" id="VAHF01000008">
    <property type="protein sequence ID" value="TXG55763.1"/>
    <property type="molecule type" value="Genomic_DNA"/>
</dbReference>
<dbReference type="InterPro" id="IPR010713">
    <property type="entry name" value="XET_C"/>
</dbReference>
<comment type="caution">
    <text evidence="12">The sequence shown here is derived from an EMBL/GenBank/DDBJ whole genome shotgun (WGS) entry which is preliminary data.</text>
</comment>
<keyword evidence="7 10" id="KW-0326">Glycosidase</keyword>
<keyword evidence="10" id="KW-0732">Signal</keyword>
<evidence type="ECO:0000256" key="10">
    <source>
        <dbReference type="RuleBase" id="RU361120"/>
    </source>
</evidence>
<dbReference type="InterPro" id="IPR044791">
    <property type="entry name" value="Beta-glucanase/XTH"/>
</dbReference>
<sequence>MAVLGFILFFMGLLSVSASIQLTKNSTPLTFDEAFSRLYGDQNLMFLDEPGTCVQISLNEHSGSGFKSQKPYLYSLFSASIKLPANNYTAGVVVTFYTSNNEAFRDSHDEIDFEFLGHADGTNWVLQTNVYGNGSVSRGREERYELNWFDPTEDFHRYSILWTENWILFYVDDVAIREVKRVDGMRGDYPAKPMNLYATIWDGSGWATKGGKYKINYTYAPFSAQYSDLVINGCSISMDPTHQQQPDCLNAPRFVTNFNGLMPEEIQKMRDFRTKYMTYSYCHNPSRYPTPLPECTIDP</sequence>
<feature type="domain" description="GH16" evidence="11">
    <location>
        <begin position="22"/>
        <end position="226"/>
    </location>
</feature>
<dbReference type="EC" id="2.4.1.207" evidence="10"/>
<keyword evidence="1 10" id="KW-0134">Cell wall</keyword>
<evidence type="ECO:0000256" key="6">
    <source>
        <dbReference type="ARBA" id="ARBA00023157"/>
    </source>
</evidence>
<evidence type="ECO:0000256" key="7">
    <source>
        <dbReference type="ARBA" id="ARBA00023295"/>
    </source>
</evidence>
<comment type="PTM">
    <text evidence="10">Contains at least one intrachain disulfide bond essential for its enzymatic activity.</text>
</comment>
<keyword evidence="4 10" id="KW-0808">Transferase</keyword>
<comment type="function">
    <text evidence="10">Catalyzes xyloglucan endohydrolysis (XEH) and/or endotransglycosylation (XET). Cleaves and religates xyloglucan polymers, an essential constituent of the primary cell wall, and thereby participates in cell wall construction of growing tissues.</text>
</comment>
<dbReference type="InterPro" id="IPR000757">
    <property type="entry name" value="Beta-glucanase-like"/>
</dbReference>
<evidence type="ECO:0000256" key="3">
    <source>
        <dbReference type="ARBA" id="ARBA00022525"/>
    </source>
</evidence>
<evidence type="ECO:0000256" key="5">
    <source>
        <dbReference type="ARBA" id="ARBA00022801"/>
    </source>
</evidence>
<evidence type="ECO:0000256" key="9">
    <source>
        <dbReference type="PIRSR" id="PIRSR005604-1"/>
    </source>
</evidence>
<dbReference type="GO" id="GO:0048046">
    <property type="term" value="C:apoplast"/>
    <property type="evidence" value="ECO:0007669"/>
    <property type="project" value="UniProtKB-SubCell"/>
</dbReference>